<evidence type="ECO:0000259" key="1">
    <source>
        <dbReference type="Pfam" id="PF00535"/>
    </source>
</evidence>
<dbReference type="InterPro" id="IPR001173">
    <property type="entry name" value="Glyco_trans_2-like"/>
</dbReference>
<dbReference type="EMBL" id="BARS01040722">
    <property type="protein sequence ID" value="GAG38833.1"/>
    <property type="molecule type" value="Genomic_DNA"/>
</dbReference>
<dbReference type="AlphaFoldDB" id="X0XQ88"/>
<dbReference type="Pfam" id="PF00535">
    <property type="entry name" value="Glycos_transf_2"/>
    <property type="match status" value="1"/>
</dbReference>
<proteinExistence type="predicted"/>
<dbReference type="SUPFAM" id="SSF53448">
    <property type="entry name" value="Nucleotide-diphospho-sugar transferases"/>
    <property type="match status" value="1"/>
</dbReference>
<sequence>PKFVAAVLEMERYEGEVDRFYLNKIHPTWNAYMANPMVAIQKPGYSDIEGRQVSYEFMKDTLATFQEPEHEERDGQYVLKLDPIEDPPSVTIITPTYNRRTIFPLAIRNFFDQDYPSEKLEWIIIDDSDETDKEIDDIIPNDSRIRHEKLPLKEERYTVAYKRNVGADLAKHDIIVHMDDDDYYPPESVLARVKLLMKYPEIGCVGCSAVAVYDLMNNASSICSDGTLTMSEASMAYRKSFWRAQPFQNMDEL</sequence>
<evidence type="ECO:0000313" key="2">
    <source>
        <dbReference type="EMBL" id="GAG38833.1"/>
    </source>
</evidence>
<feature type="domain" description="Glycosyltransferase 2-like" evidence="1">
    <location>
        <begin position="91"/>
        <end position="210"/>
    </location>
</feature>
<feature type="non-terminal residue" evidence="2">
    <location>
        <position position="1"/>
    </location>
</feature>
<protein>
    <recommendedName>
        <fullName evidence="1">Glycosyltransferase 2-like domain-containing protein</fullName>
    </recommendedName>
</protein>
<dbReference type="InterPro" id="IPR029044">
    <property type="entry name" value="Nucleotide-diphossugar_trans"/>
</dbReference>
<gene>
    <name evidence="2" type="ORF">S01H1_62038</name>
</gene>
<feature type="non-terminal residue" evidence="2">
    <location>
        <position position="253"/>
    </location>
</feature>
<dbReference type="Gene3D" id="3.90.550.10">
    <property type="entry name" value="Spore Coat Polysaccharide Biosynthesis Protein SpsA, Chain A"/>
    <property type="match status" value="1"/>
</dbReference>
<organism evidence="2">
    <name type="scientific">marine sediment metagenome</name>
    <dbReference type="NCBI Taxonomy" id="412755"/>
    <lineage>
        <taxon>unclassified sequences</taxon>
        <taxon>metagenomes</taxon>
        <taxon>ecological metagenomes</taxon>
    </lineage>
</organism>
<dbReference type="GO" id="GO:0016758">
    <property type="term" value="F:hexosyltransferase activity"/>
    <property type="evidence" value="ECO:0007669"/>
    <property type="project" value="UniProtKB-ARBA"/>
</dbReference>
<dbReference type="CDD" id="cd00761">
    <property type="entry name" value="Glyco_tranf_GTA_type"/>
    <property type="match status" value="1"/>
</dbReference>
<dbReference type="PANTHER" id="PTHR22916:SF3">
    <property type="entry name" value="UDP-GLCNAC:BETAGAL BETA-1,3-N-ACETYLGLUCOSAMINYLTRANSFERASE-LIKE PROTEIN 1"/>
    <property type="match status" value="1"/>
</dbReference>
<dbReference type="PANTHER" id="PTHR22916">
    <property type="entry name" value="GLYCOSYLTRANSFERASE"/>
    <property type="match status" value="1"/>
</dbReference>
<name>X0XQ88_9ZZZZ</name>
<reference evidence="2" key="1">
    <citation type="journal article" date="2014" name="Front. Microbiol.">
        <title>High frequency of phylogenetically diverse reductive dehalogenase-homologous genes in deep subseafloor sedimentary metagenomes.</title>
        <authorList>
            <person name="Kawai M."/>
            <person name="Futagami T."/>
            <person name="Toyoda A."/>
            <person name="Takaki Y."/>
            <person name="Nishi S."/>
            <person name="Hori S."/>
            <person name="Arai W."/>
            <person name="Tsubouchi T."/>
            <person name="Morono Y."/>
            <person name="Uchiyama I."/>
            <person name="Ito T."/>
            <person name="Fujiyama A."/>
            <person name="Inagaki F."/>
            <person name="Takami H."/>
        </authorList>
    </citation>
    <scope>NUCLEOTIDE SEQUENCE</scope>
    <source>
        <strain evidence="2">Expedition CK06-06</strain>
    </source>
</reference>
<comment type="caution">
    <text evidence="2">The sequence shown here is derived from an EMBL/GenBank/DDBJ whole genome shotgun (WGS) entry which is preliminary data.</text>
</comment>
<accession>X0XQ88</accession>